<evidence type="ECO:0000313" key="3">
    <source>
        <dbReference type="Proteomes" id="UP000315017"/>
    </source>
</evidence>
<dbReference type="InterPro" id="IPR010982">
    <property type="entry name" value="Lambda_DNA-bd_dom_sf"/>
</dbReference>
<accession>A0A517YGX0</accession>
<gene>
    <name evidence="2" type="ORF">ETAA8_45950</name>
</gene>
<name>A0A517YGX0_9BACT</name>
<reference evidence="2 3" key="1">
    <citation type="submission" date="2019-02" db="EMBL/GenBank/DDBJ databases">
        <title>Deep-cultivation of Planctomycetes and their phenomic and genomic characterization uncovers novel biology.</title>
        <authorList>
            <person name="Wiegand S."/>
            <person name="Jogler M."/>
            <person name="Boedeker C."/>
            <person name="Pinto D."/>
            <person name="Vollmers J."/>
            <person name="Rivas-Marin E."/>
            <person name="Kohn T."/>
            <person name="Peeters S.H."/>
            <person name="Heuer A."/>
            <person name="Rast P."/>
            <person name="Oberbeckmann S."/>
            <person name="Bunk B."/>
            <person name="Jeske O."/>
            <person name="Meyerdierks A."/>
            <person name="Storesund J.E."/>
            <person name="Kallscheuer N."/>
            <person name="Luecker S."/>
            <person name="Lage O.M."/>
            <person name="Pohl T."/>
            <person name="Merkel B.J."/>
            <person name="Hornburger P."/>
            <person name="Mueller R.-W."/>
            <person name="Bruemmer F."/>
            <person name="Labrenz M."/>
            <person name="Spormann A.M."/>
            <person name="Op den Camp H."/>
            <person name="Overmann J."/>
            <person name="Amann R."/>
            <person name="Jetten M.S.M."/>
            <person name="Mascher T."/>
            <person name="Medema M.H."/>
            <person name="Devos D.P."/>
            <person name="Kaster A.-K."/>
            <person name="Ovreas L."/>
            <person name="Rohde M."/>
            <person name="Galperin M.Y."/>
            <person name="Jogler C."/>
        </authorList>
    </citation>
    <scope>NUCLEOTIDE SEQUENCE [LARGE SCALE GENOMIC DNA]</scope>
    <source>
        <strain evidence="2 3">ETA_A8</strain>
    </source>
</reference>
<feature type="domain" description="HTH cro/C1-type" evidence="1">
    <location>
        <begin position="28"/>
        <end position="71"/>
    </location>
</feature>
<dbReference type="SUPFAM" id="SSF47413">
    <property type="entry name" value="lambda repressor-like DNA-binding domains"/>
    <property type="match status" value="1"/>
</dbReference>
<proteinExistence type="predicted"/>
<dbReference type="EMBL" id="CP036274">
    <property type="protein sequence ID" value="QDU29485.1"/>
    <property type="molecule type" value="Genomic_DNA"/>
</dbReference>
<dbReference type="InterPro" id="IPR001387">
    <property type="entry name" value="Cro/C1-type_HTH"/>
</dbReference>
<dbReference type="Proteomes" id="UP000315017">
    <property type="component" value="Chromosome"/>
</dbReference>
<evidence type="ECO:0000313" key="2">
    <source>
        <dbReference type="EMBL" id="QDU29485.1"/>
    </source>
</evidence>
<dbReference type="KEGG" id="aagg:ETAA8_45950"/>
<organism evidence="2 3">
    <name type="scientific">Anatilimnocola aggregata</name>
    <dbReference type="NCBI Taxonomy" id="2528021"/>
    <lineage>
        <taxon>Bacteria</taxon>
        <taxon>Pseudomonadati</taxon>
        <taxon>Planctomycetota</taxon>
        <taxon>Planctomycetia</taxon>
        <taxon>Pirellulales</taxon>
        <taxon>Pirellulaceae</taxon>
        <taxon>Anatilimnocola</taxon>
    </lineage>
</organism>
<evidence type="ECO:0000259" key="1">
    <source>
        <dbReference type="PROSITE" id="PS50943"/>
    </source>
</evidence>
<dbReference type="GO" id="GO:0003677">
    <property type="term" value="F:DNA binding"/>
    <property type="evidence" value="ECO:0007669"/>
    <property type="project" value="InterPro"/>
</dbReference>
<dbReference type="AlphaFoldDB" id="A0A517YGX0"/>
<dbReference type="PROSITE" id="PS50943">
    <property type="entry name" value="HTH_CROC1"/>
    <property type="match status" value="1"/>
</dbReference>
<keyword evidence="3" id="KW-1185">Reference proteome</keyword>
<sequence length="399" mass="45062">MSDETFRDPKVEAGNRAKEILAATALRLRDLEALSGVNERTILRFFKGNSAQSAVTRIALAHALGIDVSEIDCSCMSVWKPLNEITSNAAKHAYERRCDELVERISSHVKLVQSYWLATEFVIRRTFDNLQQMHNDLQAVKLLLPQLTKPQVRDVGILAANLPGCYWSFSGPRAMPRFCRELAYQCISKLDCYDTASISEIQSALFFNSPGMEFWSRPGDRISPNAFALADRNFAGAAFCYEQIRETDPIAFGPTGDATLEQMMHRAQMCIQAGELKLAARLIKDVEDRCNDASPATLAHLYRMKAWLAKSLRQSKSGQIDQLRQAVLHYEIAFDKEPHYLIAATRMLIRDLGTKEASTFEQDVDTLSSSKVQHMDIVCMQEMRHKYAAAFAKHRLKCL</sequence>
<dbReference type="RefSeq" id="WP_145093343.1">
    <property type="nucleotide sequence ID" value="NZ_CP036274.1"/>
</dbReference>
<protein>
    <recommendedName>
        <fullName evidence="1">HTH cro/C1-type domain-containing protein</fullName>
    </recommendedName>
</protein>